<dbReference type="GO" id="GO:0005096">
    <property type="term" value="F:GTPase activator activity"/>
    <property type="evidence" value="ECO:0007669"/>
    <property type="project" value="UniProtKB-KW"/>
</dbReference>
<evidence type="ECO:0000256" key="1">
    <source>
        <dbReference type="ARBA" id="ARBA00022468"/>
    </source>
</evidence>
<protein>
    <recommendedName>
        <fullName evidence="4">Ras-GAP domain-containing protein</fullName>
    </recommendedName>
</protein>
<evidence type="ECO:0000259" key="4">
    <source>
        <dbReference type="PROSITE" id="PS50018"/>
    </source>
</evidence>
<dbReference type="SUPFAM" id="SSF48371">
    <property type="entry name" value="ARM repeat"/>
    <property type="match status" value="1"/>
</dbReference>
<dbReference type="SUPFAM" id="SSF48350">
    <property type="entry name" value="GTPase activation domain, GAP"/>
    <property type="match status" value="1"/>
</dbReference>
<keyword evidence="2" id="KW-0597">Phosphoprotein</keyword>
<dbReference type="Proteomes" id="UP000078561">
    <property type="component" value="Unassembled WGS sequence"/>
</dbReference>
<feature type="compositionally biased region" description="Gly residues" evidence="3">
    <location>
        <begin position="507"/>
        <end position="535"/>
    </location>
</feature>
<feature type="domain" description="Ras-GAP" evidence="4">
    <location>
        <begin position="1176"/>
        <end position="1372"/>
    </location>
</feature>
<dbReference type="PANTHER" id="PTHR10194:SF142">
    <property type="entry name" value="NEUROFIBROMIN"/>
    <property type="match status" value="1"/>
</dbReference>
<dbReference type="PROSITE" id="PS00509">
    <property type="entry name" value="RAS_GTPASE_ACTIV_1"/>
    <property type="match status" value="1"/>
</dbReference>
<dbReference type="InParanoid" id="A0A168TCL3"/>
<feature type="region of interest" description="Disordered" evidence="3">
    <location>
        <begin position="28"/>
        <end position="68"/>
    </location>
</feature>
<evidence type="ECO:0000256" key="2">
    <source>
        <dbReference type="ARBA" id="ARBA00022553"/>
    </source>
</evidence>
<evidence type="ECO:0000256" key="3">
    <source>
        <dbReference type="SAM" id="MobiDB-lite"/>
    </source>
</evidence>
<feature type="region of interest" description="Disordered" evidence="3">
    <location>
        <begin position="495"/>
        <end position="535"/>
    </location>
</feature>
<dbReference type="InterPro" id="IPR039360">
    <property type="entry name" value="Ras_GTPase"/>
</dbReference>
<proteinExistence type="predicted"/>
<accession>A0A168TCL3</accession>
<feature type="region of interest" description="Disordered" evidence="3">
    <location>
        <begin position="821"/>
        <end position="849"/>
    </location>
</feature>
<dbReference type="OrthoDB" id="28245at2759"/>
<feature type="compositionally biased region" description="Polar residues" evidence="3">
    <location>
        <begin position="41"/>
        <end position="59"/>
    </location>
</feature>
<evidence type="ECO:0000313" key="5">
    <source>
        <dbReference type="EMBL" id="SAM09838.1"/>
    </source>
</evidence>
<name>A0A168TCL3_ABSGL</name>
<evidence type="ECO:0000313" key="6">
    <source>
        <dbReference type="Proteomes" id="UP000078561"/>
    </source>
</evidence>
<dbReference type="Gene3D" id="1.10.506.10">
    <property type="entry name" value="GTPase Activation - p120gap, domain 1"/>
    <property type="match status" value="2"/>
</dbReference>
<dbReference type="InterPro" id="IPR001936">
    <property type="entry name" value="RasGAP_dom"/>
</dbReference>
<dbReference type="InterPro" id="IPR008936">
    <property type="entry name" value="Rho_GTPase_activation_prot"/>
</dbReference>
<dbReference type="Pfam" id="PF00616">
    <property type="entry name" value="RasGAP"/>
    <property type="match status" value="1"/>
</dbReference>
<dbReference type="EMBL" id="LT555210">
    <property type="protein sequence ID" value="SAM09838.1"/>
    <property type="molecule type" value="Genomic_DNA"/>
</dbReference>
<dbReference type="InterPro" id="IPR016024">
    <property type="entry name" value="ARM-type_fold"/>
</dbReference>
<dbReference type="InterPro" id="IPR023152">
    <property type="entry name" value="RasGAP_CS"/>
</dbReference>
<organism evidence="5">
    <name type="scientific">Absidia glauca</name>
    <name type="common">Pin mould</name>
    <dbReference type="NCBI Taxonomy" id="4829"/>
    <lineage>
        <taxon>Eukaryota</taxon>
        <taxon>Fungi</taxon>
        <taxon>Fungi incertae sedis</taxon>
        <taxon>Mucoromycota</taxon>
        <taxon>Mucoromycotina</taxon>
        <taxon>Mucoromycetes</taxon>
        <taxon>Mucorales</taxon>
        <taxon>Cunninghamellaceae</taxon>
        <taxon>Absidia</taxon>
    </lineage>
</organism>
<keyword evidence="6" id="KW-1185">Reference proteome</keyword>
<dbReference type="OMA" id="CHEGEME"/>
<dbReference type="PANTHER" id="PTHR10194">
    <property type="entry name" value="RAS GTPASE-ACTIVATING PROTEINS"/>
    <property type="match status" value="1"/>
</dbReference>
<dbReference type="PROSITE" id="PS50018">
    <property type="entry name" value="RAS_GTPASE_ACTIV_2"/>
    <property type="match status" value="1"/>
</dbReference>
<keyword evidence="1" id="KW-0343">GTPase activation</keyword>
<dbReference type="SMART" id="SM00323">
    <property type="entry name" value="RasGAP"/>
    <property type="match status" value="1"/>
</dbReference>
<sequence>MFAACLQHHWQFVRNSNSTKAPMTMNETLHQHSQQHHTSSDTCSNHSNTTTGMPKSTNEGALPSELEDPPALEEGLAKYIVSIMSRFMHQMSFMEERESGSSSHTTNITRTEYYTSTSVASISSDIIVDIYKAASRVIFYVSASNWHIMFIKIKTRILYLTTTLDENPNFADLRLLECCALNSKRLSAILVEFCTAFLHLKKSAQLMAAVVLRHAIWSWIETYPMEFMRLCQSQKRLEGGPEILFNICNTLADTTRKKAIFWPLQTVLLIVCPDLLLAAAVSETRGINTNKTAFLATLRKSLRGSRTADLAAICYVDICKAATFVPKDMSIALRHIVPDIESELKQKLFDLQQPLIADSLVSNLGIIIDHRCLLADCLVAMFRLNPRHVLRHLFPACLSDRAPTLFKISLVKACLAITSVDECNLPWNPTSAALYELMGGPLRKLLLEVTTTRRDNTATPTSAKSDISSLANSITSGGRKTNIISAATDKKKKDIRYNNNNSDSVSSGGGLLNNNGGGGGASSSSSGGGGLANGGGGSNSDRLELILDLLRLYQNDPMLAIRGDSEDRYEQNAATMVAMATCLRENSTVVRDAAAECLFKLHSSEAIAEWGNSDQFMEAFWKISSQIDITMHGSDVRERLQASIGLEVALLVLLCSADPDICTAAMACFGHLCVEAHITESTEDPRQAALTIVENLPIYIEMTSNTGIVTGRKSQQKRIRRLLRMMAHYAPGNLAAWEEAWKRWKYMTPAMVRPHEESKDESPDTNKKGAQAWHDKLRTNRQTVNVTNRTDGLDDDKSSEWQNYAGFLASLGGICLMADASPTSPASPGPRSFNDPSPAPPGHQLRRISSPSESAIMVDRFVMEMVDLLLCDNVIVREWVMDILGTDLSPALYPIMFRHLETVLARCFGSDGDPLCSPRYTLFVEQAISVLKLVLDRMEETVDSLFTVDFGGLIDQYAKYLNKLGSGQLALKMKIRFCHLCENPDTGVAISSSNRGDKYHRDLDLACLKTIVGLLQQLPLQPSDLVHETDSTQVKSRIFYKYFSFFLKLLNRCRLSEIEAGLQHNRKQGVMVVNKNKENATYLAPLKDCTILAMSNLLSANVDAGLKYSLSMGYHEDTRMRTAFMQVLTNILNQGTEFETLAETVMTDRYEKLVDMLVNSDLNISLSLCDVCPASDIDDVAHVLLASFSSRGKIMTLLKAVIEKEVQSTENETELLRRTSIATRLLSVFAKTNGAEYVQSVLQPVFHKLAERPPEERTFELDSTKVGPGEDVLKNKQNVVASTEMLLNAICASADNAPRSFREVCHCILTSVRERFPEAKYTAVGAFIFLRFFCPAIVSPESEGLIKPMTTVSREMRRGHLMATKVIQNLANNVLFGAKETYMIVLNDFLTSNIYK</sequence>
<reference evidence="5" key="1">
    <citation type="submission" date="2016-04" db="EMBL/GenBank/DDBJ databases">
        <authorList>
            <person name="Evans L.H."/>
            <person name="Alamgir A."/>
            <person name="Owens N."/>
            <person name="Weber N.D."/>
            <person name="Virtaneva K."/>
            <person name="Barbian K."/>
            <person name="Babar A."/>
            <person name="Rosenke K."/>
        </authorList>
    </citation>
    <scope>NUCLEOTIDE SEQUENCE [LARGE SCALE GENOMIC DNA]</scope>
    <source>
        <strain evidence="5">CBS 101.48</strain>
    </source>
</reference>
<dbReference type="STRING" id="4829.A0A168TCL3"/>
<gene>
    <name evidence="5" type="primary">ABSGL_15547.1 scaffold 17607</name>
</gene>